<comment type="caution">
    <text evidence="1">The sequence shown here is derived from an EMBL/GenBank/DDBJ whole genome shotgun (WGS) entry which is preliminary data.</text>
</comment>
<proteinExistence type="predicted"/>
<dbReference type="AlphaFoldDB" id="A0A3E4N4T9"/>
<protein>
    <submittedName>
        <fullName evidence="1">Uncharacterized protein</fullName>
    </submittedName>
</protein>
<keyword evidence="4" id="KW-1185">Reference proteome</keyword>
<dbReference type="RefSeq" id="WP_117671482.1">
    <property type="nucleotide sequence ID" value="NZ_CABOGR010000007.1"/>
</dbReference>
<dbReference type="Proteomes" id="UP000260780">
    <property type="component" value="Unassembled WGS sequence"/>
</dbReference>
<sequence>MTVKELIMEVEFDDLLPYLKEIIVGHFDNIYAFREAYDILRGMEPNPKFAEKVCIEQKEDLINIQSLDADFWENELAKELVLPKNATLNKEEIAAHCIYDITFYGFSPVERIENFWKSHAPMQSKMERRKAIIQELTVPGSSFMYKDLAYLIEVEYGTRYDYHSITNGQGNRLGYITNSMTKYQQLDLRRYNNAVVCIRVSAQYPLINEELEEFKRNVRSWLNYEDIQFGIITEDSDCKEATVTLLLNKQA</sequence>
<dbReference type="Proteomes" id="UP000260862">
    <property type="component" value="Unassembled WGS sequence"/>
</dbReference>
<evidence type="ECO:0000313" key="4">
    <source>
        <dbReference type="Proteomes" id="UP000260862"/>
    </source>
</evidence>
<name>A0A3E4N4T9_9BACT</name>
<accession>A0A3E4N4T9</accession>
<organism evidence="1 4">
    <name type="scientific">Phocaeicola plebeius</name>
    <dbReference type="NCBI Taxonomy" id="310297"/>
    <lineage>
        <taxon>Bacteria</taxon>
        <taxon>Pseudomonadati</taxon>
        <taxon>Bacteroidota</taxon>
        <taxon>Bacteroidia</taxon>
        <taxon>Bacteroidales</taxon>
        <taxon>Bacteroidaceae</taxon>
        <taxon>Phocaeicola</taxon>
    </lineage>
</organism>
<dbReference type="EMBL" id="QSQT01000007">
    <property type="protein sequence ID" value="RGK57030.1"/>
    <property type="molecule type" value="Genomic_DNA"/>
</dbReference>
<dbReference type="EMBL" id="QSTF01000073">
    <property type="protein sequence ID" value="RGM34283.1"/>
    <property type="molecule type" value="Genomic_DNA"/>
</dbReference>
<evidence type="ECO:0000313" key="1">
    <source>
        <dbReference type="EMBL" id="RGK57030.1"/>
    </source>
</evidence>
<gene>
    <name evidence="2" type="ORF">DXC17_16885</name>
    <name evidence="1" type="ORF">DXD04_05235</name>
</gene>
<evidence type="ECO:0000313" key="3">
    <source>
        <dbReference type="Proteomes" id="UP000260780"/>
    </source>
</evidence>
<evidence type="ECO:0000313" key="2">
    <source>
        <dbReference type="EMBL" id="RGM34283.1"/>
    </source>
</evidence>
<reference evidence="3 4" key="1">
    <citation type="submission" date="2018-08" db="EMBL/GenBank/DDBJ databases">
        <title>A genome reference for cultivated species of the human gut microbiota.</title>
        <authorList>
            <person name="Zou Y."/>
            <person name="Xue W."/>
            <person name="Luo G."/>
        </authorList>
    </citation>
    <scope>NUCLEOTIDE SEQUENCE [LARGE SCALE GENOMIC DNA]</scope>
    <source>
        <strain evidence="2 3">OM08-14</strain>
        <strain evidence="1 4">TF10-3AC</strain>
    </source>
</reference>